<feature type="domain" description="Mechanosensitive ion channel MscS C-terminal" evidence="9">
    <location>
        <begin position="185"/>
        <end position="265"/>
    </location>
</feature>
<dbReference type="Pfam" id="PF21082">
    <property type="entry name" value="MS_channel_3rd"/>
    <property type="match status" value="1"/>
</dbReference>
<sequence length="285" mass="32257">MSHFFKQFPQIFKTLWSSNLFKALLLVILMLLTIRIMNFCFDYFKKKNNLHTNFLKGVLQALIIIFFLIQIGSLSDAMASFYNSILMSSSLLVVVLGFVFQEGLSNIVHGFILTFFKPFDIGDRVNVTIDGVQITGYIQSINLRNTIIRNVYNNSSVIVPNAKMDLCVIDNSYFDENSVNSNFLDIEITYESDLDHACEVFSQIIDSHPLVQAAKKPQSEPTKVLVSQLGASGITLRASVITSTIEENFTACSDIRKELIHRFHEDPALDFAYPHTVVVPYETES</sequence>
<evidence type="ECO:0000256" key="6">
    <source>
        <dbReference type="ARBA" id="ARBA00023136"/>
    </source>
</evidence>
<dbReference type="InterPro" id="IPR010920">
    <property type="entry name" value="LSM_dom_sf"/>
</dbReference>
<evidence type="ECO:0000313" key="11">
    <source>
        <dbReference type="Proteomes" id="UP000657421"/>
    </source>
</evidence>
<evidence type="ECO:0000256" key="2">
    <source>
        <dbReference type="ARBA" id="ARBA00008017"/>
    </source>
</evidence>
<feature type="transmembrane region" description="Helical" evidence="7">
    <location>
        <begin position="81"/>
        <end position="100"/>
    </location>
</feature>
<evidence type="ECO:0000313" key="10">
    <source>
        <dbReference type="EMBL" id="MBC8571656.1"/>
    </source>
</evidence>
<dbReference type="EMBL" id="JACRSZ010000001">
    <property type="protein sequence ID" value="MBC8571656.1"/>
    <property type="molecule type" value="Genomic_DNA"/>
</dbReference>
<feature type="transmembrane region" description="Helical" evidence="7">
    <location>
        <begin position="20"/>
        <end position="41"/>
    </location>
</feature>
<dbReference type="Pfam" id="PF00924">
    <property type="entry name" value="MS_channel_2nd"/>
    <property type="match status" value="1"/>
</dbReference>
<dbReference type="Gene3D" id="3.30.70.100">
    <property type="match status" value="1"/>
</dbReference>
<evidence type="ECO:0000256" key="7">
    <source>
        <dbReference type="SAM" id="Phobius"/>
    </source>
</evidence>
<accession>A0ABR7N5J9</accession>
<protein>
    <submittedName>
        <fullName evidence="10">Mechanosensitive ion channel</fullName>
    </submittedName>
</protein>
<name>A0ABR7N5J9_9FIRM</name>
<dbReference type="InterPro" id="IPR049278">
    <property type="entry name" value="MS_channel_C"/>
</dbReference>
<dbReference type="SUPFAM" id="SSF50182">
    <property type="entry name" value="Sm-like ribonucleoproteins"/>
    <property type="match status" value="1"/>
</dbReference>
<evidence type="ECO:0000256" key="1">
    <source>
        <dbReference type="ARBA" id="ARBA00004651"/>
    </source>
</evidence>
<dbReference type="InterPro" id="IPR006685">
    <property type="entry name" value="MscS_channel_2nd"/>
</dbReference>
<dbReference type="SUPFAM" id="SSF82689">
    <property type="entry name" value="Mechanosensitive channel protein MscS (YggB), C-terminal domain"/>
    <property type="match status" value="1"/>
</dbReference>
<organism evidence="10 11">
    <name type="scientific">Jingyaoa shaoxingensis</name>
    <dbReference type="NCBI Taxonomy" id="2763671"/>
    <lineage>
        <taxon>Bacteria</taxon>
        <taxon>Bacillati</taxon>
        <taxon>Bacillota</taxon>
        <taxon>Clostridia</taxon>
        <taxon>Lachnospirales</taxon>
        <taxon>Lachnospiraceae</taxon>
        <taxon>Jingyaoa</taxon>
    </lineage>
</organism>
<evidence type="ECO:0000259" key="9">
    <source>
        <dbReference type="Pfam" id="PF21082"/>
    </source>
</evidence>
<feature type="transmembrane region" description="Helical" evidence="7">
    <location>
        <begin position="53"/>
        <end position="75"/>
    </location>
</feature>
<comment type="caution">
    <text evidence="10">The sequence shown here is derived from an EMBL/GenBank/DDBJ whole genome shotgun (WGS) entry which is preliminary data.</text>
</comment>
<dbReference type="PANTHER" id="PTHR30221">
    <property type="entry name" value="SMALL-CONDUCTANCE MECHANOSENSITIVE CHANNEL"/>
    <property type="match status" value="1"/>
</dbReference>
<feature type="domain" description="Mechanosensitive ion channel MscS" evidence="8">
    <location>
        <begin position="104"/>
        <end position="163"/>
    </location>
</feature>
<reference evidence="10 11" key="1">
    <citation type="submission" date="2020-08" db="EMBL/GenBank/DDBJ databases">
        <title>Genome public.</title>
        <authorList>
            <person name="Liu C."/>
            <person name="Sun Q."/>
        </authorList>
    </citation>
    <scope>NUCLEOTIDE SEQUENCE [LARGE SCALE GENOMIC DNA]</scope>
    <source>
        <strain evidence="10 11">NSJ-46</strain>
    </source>
</reference>
<evidence type="ECO:0000256" key="3">
    <source>
        <dbReference type="ARBA" id="ARBA00022475"/>
    </source>
</evidence>
<comment type="subcellular location">
    <subcellularLocation>
        <location evidence="1">Cell membrane</location>
        <topology evidence="1">Multi-pass membrane protein</topology>
    </subcellularLocation>
</comment>
<evidence type="ECO:0000259" key="8">
    <source>
        <dbReference type="Pfam" id="PF00924"/>
    </source>
</evidence>
<dbReference type="InterPro" id="IPR045275">
    <property type="entry name" value="MscS_archaea/bacteria_type"/>
</dbReference>
<evidence type="ECO:0000256" key="4">
    <source>
        <dbReference type="ARBA" id="ARBA00022692"/>
    </source>
</evidence>
<proteinExistence type="inferred from homology"/>
<keyword evidence="4 7" id="KW-0812">Transmembrane</keyword>
<keyword evidence="6 7" id="KW-0472">Membrane</keyword>
<gene>
    <name evidence="10" type="ORF">H8716_00935</name>
</gene>
<dbReference type="InterPro" id="IPR011066">
    <property type="entry name" value="MscS_channel_C_sf"/>
</dbReference>
<dbReference type="RefSeq" id="WP_249306605.1">
    <property type="nucleotide sequence ID" value="NZ_JACRSZ010000001.1"/>
</dbReference>
<keyword evidence="3" id="KW-1003">Cell membrane</keyword>
<keyword evidence="11" id="KW-1185">Reference proteome</keyword>
<evidence type="ECO:0000256" key="5">
    <source>
        <dbReference type="ARBA" id="ARBA00022989"/>
    </source>
</evidence>
<keyword evidence="5 7" id="KW-1133">Transmembrane helix</keyword>
<comment type="similarity">
    <text evidence="2">Belongs to the MscS (TC 1.A.23) family.</text>
</comment>
<dbReference type="Gene3D" id="2.30.30.60">
    <property type="match status" value="1"/>
</dbReference>
<dbReference type="PANTHER" id="PTHR30221:SF1">
    <property type="entry name" value="SMALL-CONDUCTANCE MECHANOSENSITIVE CHANNEL"/>
    <property type="match status" value="1"/>
</dbReference>
<dbReference type="InterPro" id="IPR023408">
    <property type="entry name" value="MscS_beta-dom_sf"/>
</dbReference>
<dbReference type="Proteomes" id="UP000657421">
    <property type="component" value="Unassembled WGS sequence"/>
</dbReference>